<dbReference type="InterPro" id="IPR019489">
    <property type="entry name" value="Clp_ATPase_C"/>
</dbReference>
<dbReference type="GO" id="GO:0005737">
    <property type="term" value="C:cytoplasm"/>
    <property type="evidence" value="ECO:0007669"/>
    <property type="project" value="TreeGrafter"/>
</dbReference>
<dbReference type="InterPro" id="IPR027417">
    <property type="entry name" value="P-loop_NTPase"/>
</dbReference>
<dbReference type="STRING" id="1303921.BSEPE_1287"/>
<comment type="similarity">
    <text evidence="1 6">Belongs to the ClpA/ClpB family.</text>
</comment>
<dbReference type="InterPro" id="IPR003593">
    <property type="entry name" value="AAA+_ATPase"/>
</dbReference>
<dbReference type="InterPro" id="IPR013461">
    <property type="entry name" value="ClpA"/>
</dbReference>
<reference evidence="9 10" key="1">
    <citation type="journal article" date="2000" name="Mar. Ecol. Prog. Ser.">
        <title>Phylogenetic characterization of endosymbionts in three hydrothermal vent mussels: influence on host distributions.</title>
        <authorList>
            <person name="Fujiwara Y."/>
            <person name="Takai K."/>
            <person name="Uematsu K."/>
            <person name="Tsuchida S."/>
            <person name="Hunt J.C."/>
            <person name="Hashimoto J."/>
        </authorList>
    </citation>
    <scope>NUCLEOTIDE SEQUENCE [LARGE SCALE GENOMIC DNA]</scope>
    <source>
        <strain evidence="9 10">Myojin Knoll</strain>
    </source>
</reference>
<dbReference type="InterPro" id="IPR018368">
    <property type="entry name" value="ClpA/B_CS1"/>
</dbReference>
<proteinExistence type="inferred from homology"/>
<dbReference type="PRINTS" id="PR00300">
    <property type="entry name" value="CLPPROTEASEA"/>
</dbReference>
<feature type="domain" description="AAA+ ATPase" evidence="7">
    <location>
        <begin position="483"/>
        <end position="650"/>
    </location>
</feature>
<keyword evidence="9" id="KW-0378">Hydrolase</keyword>
<dbReference type="Pfam" id="PF00004">
    <property type="entry name" value="AAA"/>
    <property type="match status" value="1"/>
</dbReference>
<dbReference type="FunFam" id="3.40.50.300:FF:000025">
    <property type="entry name" value="ATP-dependent Clp protease subunit"/>
    <property type="match status" value="1"/>
</dbReference>
<dbReference type="Pfam" id="PF17871">
    <property type="entry name" value="AAA_lid_9"/>
    <property type="match status" value="1"/>
</dbReference>
<dbReference type="Pfam" id="PF10431">
    <property type="entry name" value="ClpB_D2-small"/>
    <property type="match status" value="1"/>
</dbReference>
<dbReference type="Gene3D" id="1.10.8.60">
    <property type="match status" value="2"/>
</dbReference>
<evidence type="ECO:0000256" key="2">
    <source>
        <dbReference type="ARBA" id="ARBA00022737"/>
    </source>
</evidence>
<dbReference type="InterPro" id="IPR003959">
    <property type="entry name" value="ATPase_AAA_core"/>
</dbReference>
<accession>A0A0N7KBK5</accession>
<dbReference type="InterPro" id="IPR004176">
    <property type="entry name" value="Clp_R_N"/>
</dbReference>
<dbReference type="Pfam" id="PF07724">
    <property type="entry name" value="AAA_2"/>
    <property type="match status" value="1"/>
</dbReference>
<dbReference type="RefSeq" id="WP_066045314.1">
    <property type="nucleotide sequence ID" value="NZ_AP013042.1"/>
</dbReference>
<dbReference type="EMBL" id="AP013042">
    <property type="protein sequence ID" value="BAS68271.1"/>
    <property type="molecule type" value="Genomic_DNA"/>
</dbReference>
<dbReference type="SMART" id="SM01086">
    <property type="entry name" value="ClpB_D2-small"/>
    <property type="match status" value="1"/>
</dbReference>
<evidence type="ECO:0000313" key="10">
    <source>
        <dbReference type="Proteomes" id="UP000067399"/>
    </source>
</evidence>
<evidence type="ECO:0000259" key="7">
    <source>
        <dbReference type="SMART" id="SM00382"/>
    </source>
</evidence>
<evidence type="ECO:0000256" key="5">
    <source>
        <dbReference type="ARBA" id="ARBA00023186"/>
    </source>
</evidence>
<evidence type="ECO:0000256" key="6">
    <source>
        <dbReference type="RuleBase" id="RU004432"/>
    </source>
</evidence>
<keyword evidence="3 6" id="KW-0547">Nucleotide-binding</keyword>
<dbReference type="GO" id="GO:0006508">
    <property type="term" value="P:proteolysis"/>
    <property type="evidence" value="ECO:0007669"/>
    <property type="project" value="UniProtKB-KW"/>
</dbReference>
<dbReference type="SUPFAM" id="SSF81923">
    <property type="entry name" value="Double Clp-N motif"/>
    <property type="match status" value="1"/>
</dbReference>
<dbReference type="PANTHER" id="PTHR11638:SF111">
    <property type="entry name" value="ATP-DEPENDENT CLP PROTEASE ATP-BINDING SUBUNIT CLPA"/>
    <property type="match status" value="1"/>
</dbReference>
<evidence type="ECO:0000313" key="9">
    <source>
        <dbReference type="EMBL" id="BAS68271.1"/>
    </source>
</evidence>
<evidence type="ECO:0000256" key="1">
    <source>
        <dbReference type="ARBA" id="ARBA00008675"/>
    </source>
</evidence>
<protein>
    <submittedName>
        <fullName evidence="9">ATP-dependent Clp protease ATP-binding subunit ClpA</fullName>
    </submittedName>
</protein>
<keyword evidence="2" id="KW-0677">Repeat</keyword>
<reference evidence="9 10" key="2">
    <citation type="journal article" date="2016" name="ISME J.">
        <title>Heterogeneous composition of key metabolic gene clusters in a vent mussel symbiont population.</title>
        <authorList>
            <person name="Ikuta T."/>
            <person name="Takaki Y."/>
            <person name="Nagai Y."/>
            <person name="Shimamura S."/>
            <person name="Tsuda M."/>
            <person name="Kawagucci S."/>
            <person name="Aoki Y."/>
            <person name="Inoue K."/>
            <person name="Teruya M."/>
            <person name="Satou K."/>
            <person name="Teruya K."/>
            <person name="Shimoji M."/>
            <person name="Tamotsu H."/>
            <person name="Hirano T."/>
            <person name="Maruyama T."/>
            <person name="Yoshida T."/>
        </authorList>
    </citation>
    <scope>NUCLEOTIDE SEQUENCE [LARGE SCALE GENOMIC DNA]</scope>
    <source>
        <strain evidence="9 10">Myojin Knoll</strain>
    </source>
</reference>
<feature type="domain" description="Clp ATPase C-terminal" evidence="8">
    <location>
        <begin position="649"/>
        <end position="738"/>
    </location>
</feature>
<dbReference type="GO" id="GO:0008233">
    <property type="term" value="F:peptidase activity"/>
    <property type="evidence" value="ECO:0007669"/>
    <property type="project" value="UniProtKB-KW"/>
</dbReference>
<sequence>MIEAGLQQEINYIMTKARNNRLEFVTVEHLLIALFNIDEVVSFLRNKQVNLEEFRADLEDYIDSNTPLIPQQSEIDIVPTVGFQRVLQRSVYQAQSAQKNTVYAMNILVSIFSEKESYAVYLLKQNGVSRLEVMEAMSTQTAAYTDDDRDYKTDAKPKKKNKNALETYTTNLCEKSKSGKIDPLLGREEEVLRTVQILSRRRKNNPLFVGQAGVGKTAIAQGIAKKIVDGKVPEVLKNASIYSLDVGVLVAGTKYRGDFEKRLKSVLSDLEKIPDAILFIDEIHTIVGAGSVSGGSLDASNLLKPALADGTLKCMGSTTYEEYRKVFEKDHALSRRFQKIDIDEPSVDDTIKILNGLKEAYQTHHKVKYSKASLVSAVELSHRYMNDRRLPDKAIDVIDEVGALQQIQPKSKRKVNIGVGDIEDIVAKLARIPSRQVTKDDKSLLKSLEADLKLGVFGQEKAVESLSTAIKLSRSGLAHEDKPMGSFLFAGPTGVGKTEICKQLARIMGVKLLRFDMSEYMERHSISKLVGSPPGYVGYDEGGLLTEAVNANPYAVLLLDEVEKAHPDIFNLLLQVMDNGKLTDANGREVDFSNVILVMTSNIGAQSVGRASIGFNEQDHSLDYEGELKKAFTPEFRNRLSEVIYFNSLNEKTIVFVVNKFLFELESALEDKNVSLIVSETSRKWFAKNGYDAKMGARPMSRLIEKEIRKPLADELLFGKLVTGGTVKVEIKKDKITLTIK</sequence>
<dbReference type="Pfam" id="PF02861">
    <property type="entry name" value="Clp_N"/>
    <property type="match status" value="1"/>
</dbReference>
<dbReference type="CDD" id="cd19499">
    <property type="entry name" value="RecA-like_ClpB_Hsp104-like"/>
    <property type="match status" value="1"/>
</dbReference>
<dbReference type="Gene3D" id="1.10.1780.10">
    <property type="entry name" value="Clp, N-terminal domain"/>
    <property type="match status" value="1"/>
</dbReference>
<dbReference type="InterPro" id="IPR050130">
    <property type="entry name" value="ClpA_ClpB"/>
</dbReference>
<dbReference type="PROSITE" id="PS00871">
    <property type="entry name" value="CLPAB_2"/>
    <property type="match status" value="1"/>
</dbReference>
<dbReference type="Proteomes" id="UP000067399">
    <property type="component" value="Chromosome"/>
</dbReference>
<dbReference type="PANTHER" id="PTHR11638">
    <property type="entry name" value="ATP-DEPENDENT CLP PROTEASE"/>
    <property type="match status" value="1"/>
</dbReference>
<dbReference type="KEGG" id="ebh:BSEPE_1287"/>
<dbReference type="InterPro" id="IPR001270">
    <property type="entry name" value="ClpA/B"/>
</dbReference>
<dbReference type="SUPFAM" id="SSF52540">
    <property type="entry name" value="P-loop containing nucleoside triphosphate hydrolases"/>
    <property type="match status" value="2"/>
</dbReference>
<dbReference type="GO" id="GO:0005524">
    <property type="term" value="F:ATP binding"/>
    <property type="evidence" value="ECO:0007669"/>
    <property type="project" value="UniProtKB-KW"/>
</dbReference>
<feature type="domain" description="AAA+ ATPase" evidence="7">
    <location>
        <begin position="202"/>
        <end position="346"/>
    </location>
</feature>
<name>A0A0N7KBK5_9GAMM</name>
<dbReference type="InterPro" id="IPR041546">
    <property type="entry name" value="ClpA/ClpB_AAA_lid"/>
</dbReference>
<dbReference type="AlphaFoldDB" id="A0A0N7KBK5"/>
<dbReference type="GO" id="GO:0016887">
    <property type="term" value="F:ATP hydrolysis activity"/>
    <property type="evidence" value="ECO:0007669"/>
    <property type="project" value="InterPro"/>
</dbReference>
<keyword evidence="10" id="KW-1185">Reference proteome</keyword>
<evidence type="ECO:0000259" key="8">
    <source>
        <dbReference type="SMART" id="SM01086"/>
    </source>
</evidence>
<dbReference type="GO" id="GO:0043335">
    <property type="term" value="P:protein unfolding"/>
    <property type="evidence" value="ECO:0007669"/>
    <property type="project" value="InterPro"/>
</dbReference>
<dbReference type="SMART" id="SM00382">
    <property type="entry name" value="AAA"/>
    <property type="match status" value="2"/>
</dbReference>
<dbReference type="CDD" id="cd00009">
    <property type="entry name" value="AAA"/>
    <property type="match status" value="1"/>
</dbReference>
<keyword evidence="5 6" id="KW-0143">Chaperone</keyword>
<dbReference type="InterPro" id="IPR028299">
    <property type="entry name" value="ClpA/B_CS2"/>
</dbReference>
<keyword evidence="4 6" id="KW-0067">ATP-binding</keyword>
<evidence type="ECO:0000256" key="3">
    <source>
        <dbReference type="ARBA" id="ARBA00022741"/>
    </source>
</evidence>
<dbReference type="GO" id="GO:0034605">
    <property type="term" value="P:cellular response to heat"/>
    <property type="evidence" value="ECO:0007669"/>
    <property type="project" value="TreeGrafter"/>
</dbReference>
<evidence type="ECO:0000256" key="4">
    <source>
        <dbReference type="ARBA" id="ARBA00022840"/>
    </source>
</evidence>
<dbReference type="InterPro" id="IPR036628">
    <property type="entry name" value="Clp_N_dom_sf"/>
</dbReference>
<gene>
    <name evidence="9" type="primary">clpA</name>
    <name evidence="9" type="ORF">BSEPE_1287</name>
</gene>
<dbReference type="Gene3D" id="3.40.50.300">
    <property type="entry name" value="P-loop containing nucleotide triphosphate hydrolases"/>
    <property type="match status" value="2"/>
</dbReference>
<keyword evidence="9" id="KW-0645">Protease</keyword>
<dbReference type="PROSITE" id="PS00870">
    <property type="entry name" value="CLPAB_1"/>
    <property type="match status" value="1"/>
</dbReference>
<dbReference type="OrthoDB" id="9803641at2"/>
<dbReference type="NCBIfam" id="TIGR02639">
    <property type="entry name" value="ClpA"/>
    <property type="match status" value="1"/>
</dbReference>
<organism evidence="9 10">
    <name type="scientific">endosymbiont of Bathymodiolus septemdierum str. Myojin knoll</name>
    <dbReference type="NCBI Taxonomy" id="1303921"/>
    <lineage>
        <taxon>Bacteria</taxon>
        <taxon>Pseudomonadati</taxon>
        <taxon>Pseudomonadota</taxon>
        <taxon>Gammaproteobacteria</taxon>
        <taxon>sulfur-oxidizing symbionts</taxon>
    </lineage>
</organism>